<dbReference type="Proteomes" id="UP001484097">
    <property type="component" value="Unassembled WGS sequence"/>
</dbReference>
<dbReference type="SUPFAM" id="SSF52402">
    <property type="entry name" value="Adenine nucleotide alpha hydrolases-like"/>
    <property type="match status" value="1"/>
</dbReference>
<comment type="similarity">
    <text evidence="1">Belongs to the universal stress protein A family.</text>
</comment>
<proteinExistence type="inferred from homology"/>
<accession>A0ABV0IFL8</accession>
<keyword evidence="4" id="KW-1185">Reference proteome</keyword>
<dbReference type="InterPro" id="IPR014729">
    <property type="entry name" value="Rossmann-like_a/b/a_fold"/>
</dbReference>
<dbReference type="EMBL" id="JBDXMX010000002">
    <property type="protein sequence ID" value="MEO9246947.1"/>
    <property type="molecule type" value="Genomic_DNA"/>
</dbReference>
<protein>
    <submittedName>
        <fullName evidence="3">Universal stress protein</fullName>
    </submittedName>
</protein>
<dbReference type="RefSeq" id="WP_309814140.1">
    <property type="nucleotide sequence ID" value="NZ_JBDXMX010000002.1"/>
</dbReference>
<evidence type="ECO:0000313" key="3">
    <source>
        <dbReference type="EMBL" id="MEO9246947.1"/>
    </source>
</evidence>
<reference evidence="3 4" key="1">
    <citation type="submission" date="2024-05" db="EMBL/GenBank/DDBJ databases">
        <authorList>
            <person name="Yi C."/>
        </authorList>
    </citation>
    <scope>NUCLEOTIDE SEQUENCE [LARGE SCALE GENOMIC DNA]</scope>
    <source>
        <strain evidence="3 4">XS13</strain>
    </source>
</reference>
<evidence type="ECO:0000313" key="4">
    <source>
        <dbReference type="Proteomes" id="UP001484097"/>
    </source>
</evidence>
<evidence type="ECO:0000259" key="2">
    <source>
        <dbReference type="Pfam" id="PF00582"/>
    </source>
</evidence>
<evidence type="ECO:0000256" key="1">
    <source>
        <dbReference type="ARBA" id="ARBA00008791"/>
    </source>
</evidence>
<dbReference type="PRINTS" id="PR01438">
    <property type="entry name" value="UNVRSLSTRESS"/>
</dbReference>
<comment type="caution">
    <text evidence="3">The sequence shown here is derived from an EMBL/GenBank/DDBJ whole genome shotgun (WGS) entry which is preliminary data.</text>
</comment>
<organism evidence="3 4">
    <name type="scientific">Citricoccus nitrophenolicus</name>
    <dbReference type="NCBI Taxonomy" id="863575"/>
    <lineage>
        <taxon>Bacteria</taxon>
        <taxon>Bacillati</taxon>
        <taxon>Actinomycetota</taxon>
        <taxon>Actinomycetes</taxon>
        <taxon>Micrococcales</taxon>
        <taxon>Micrococcaceae</taxon>
        <taxon>Citricoccus</taxon>
    </lineage>
</organism>
<sequence>MTVLVAGSSTNEGLAAHRFAVGEAARRGEEVLYFALSGDRPDPAVASAAAVTEEYAEPEARGRDAVGDLLDTAGRVDASVIVVGVRHRSPVGKFLLGSAAQQIILEAQAPVICVKP</sequence>
<name>A0ABV0IFL8_9MICC</name>
<feature type="domain" description="UspA" evidence="2">
    <location>
        <begin position="61"/>
        <end position="115"/>
    </location>
</feature>
<dbReference type="Gene3D" id="3.40.50.620">
    <property type="entry name" value="HUPs"/>
    <property type="match status" value="1"/>
</dbReference>
<dbReference type="InterPro" id="IPR006015">
    <property type="entry name" value="Universal_stress_UspA"/>
</dbReference>
<dbReference type="Pfam" id="PF00582">
    <property type="entry name" value="Usp"/>
    <property type="match status" value="1"/>
</dbReference>
<gene>
    <name evidence="3" type="ORF">ABDK96_04575</name>
</gene>
<dbReference type="InterPro" id="IPR006016">
    <property type="entry name" value="UspA"/>
</dbReference>